<comment type="similarity">
    <text evidence="2 10">Belongs to the anamorsin family.</text>
</comment>
<dbReference type="InterPro" id="IPR007785">
    <property type="entry name" value="Anamorsin"/>
</dbReference>
<keyword evidence="4 10" id="KW-0963">Cytoplasm</keyword>
<evidence type="ECO:0000259" key="12">
    <source>
        <dbReference type="Pfam" id="PF20922"/>
    </source>
</evidence>
<dbReference type="Pfam" id="PF20922">
    <property type="entry name" value="Anamorsin_N"/>
    <property type="match status" value="1"/>
</dbReference>
<reference evidence="13" key="1">
    <citation type="submission" date="2009-03" db="EMBL/GenBank/DDBJ databases">
        <title>Caligus clemensi ESTs and full-length cDNAs.</title>
        <authorList>
            <person name="Yasuike M."/>
            <person name="von Schalburg K."/>
            <person name="Cooper G."/>
            <person name="Leong J."/>
            <person name="Jones S.R.M."/>
            <person name="Koop B.F."/>
        </authorList>
    </citation>
    <scope>NUCLEOTIDE SEQUENCE</scope>
    <source>
        <tissue evidence="13">Whole</tissue>
    </source>
</reference>
<dbReference type="GO" id="GO:0051539">
    <property type="term" value="F:4 iron, 4 sulfur cluster binding"/>
    <property type="evidence" value="ECO:0007669"/>
    <property type="project" value="UniProtKB-KW"/>
</dbReference>
<evidence type="ECO:0000256" key="4">
    <source>
        <dbReference type="ARBA" id="ARBA00022490"/>
    </source>
</evidence>
<evidence type="ECO:0000256" key="3">
    <source>
        <dbReference type="ARBA" id="ARBA00022485"/>
    </source>
</evidence>
<dbReference type="HAMAP" id="MF_03115">
    <property type="entry name" value="Anamorsin"/>
    <property type="match status" value="1"/>
</dbReference>
<keyword evidence="7 10" id="KW-0408">Iron</keyword>
<feature type="binding site" evidence="10">
    <location>
        <position position="210"/>
    </location>
    <ligand>
        <name>[2Fe-2S] cluster</name>
        <dbReference type="ChEBI" id="CHEBI:190135"/>
    </ligand>
</feature>
<gene>
    <name evidence="13" type="primary">CPIN1</name>
</gene>
<dbReference type="GO" id="GO:0046872">
    <property type="term" value="F:metal ion binding"/>
    <property type="evidence" value="ECO:0007669"/>
    <property type="project" value="UniProtKB-KW"/>
</dbReference>
<feature type="binding site" evidence="10">
    <location>
        <position position="247"/>
    </location>
    <ligand>
        <name>[4Fe-4S] cluster</name>
        <dbReference type="ChEBI" id="CHEBI:49883"/>
    </ligand>
</feature>
<proteinExistence type="evidence at transcript level"/>
<evidence type="ECO:0000313" key="13">
    <source>
        <dbReference type="EMBL" id="ACO14994.1"/>
    </source>
</evidence>
<name>C1C141_CALCM</name>
<keyword evidence="3 10" id="KW-0004">4Fe-4S</keyword>
<dbReference type="InterPro" id="IPR049011">
    <property type="entry name" value="Anamorsin_N_metazoan"/>
</dbReference>
<dbReference type="AlphaFoldDB" id="C1C141"/>
<evidence type="ECO:0000256" key="2">
    <source>
        <dbReference type="ARBA" id="ARBA00008169"/>
    </source>
</evidence>
<comment type="cofactor">
    <cofactor evidence="1 10">
        <name>[4Fe-4S] cluster</name>
        <dbReference type="ChEBI" id="CHEBI:49883"/>
    </cofactor>
</comment>
<feature type="binding site" evidence="10">
    <location>
        <position position="213"/>
    </location>
    <ligand>
        <name>[2Fe-2S] cluster</name>
        <dbReference type="ChEBI" id="CHEBI:190135"/>
    </ligand>
</feature>
<feature type="binding site" evidence="10">
    <location>
        <position position="236"/>
    </location>
    <ligand>
        <name>[4Fe-4S] cluster</name>
        <dbReference type="ChEBI" id="CHEBI:49883"/>
    </ligand>
</feature>
<feature type="binding site" evidence="10">
    <location>
        <position position="215"/>
    </location>
    <ligand>
        <name>[2Fe-2S] cluster</name>
        <dbReference type="ChEBI" id="CHEBI:190135"/>
    </ligand>
</feature>
<dbReference type="GO" id="GO:0005758">
    <property type="term" value="C:mitochondrial intermembrane space"/>
    <property type="evidence" value="ECO:0007669"/>
    <property type="project" value="UniProtKB-SubCell"/>
</dbReference>
<comment type="domain">
    <text evidence="10">The twin Cx2C motifs are involved in the recognition by the mitochondrial MIA40-ERV1 disulfide relay system. The formation of 2 disulfide bonds in the Cx2C motifs through dithiol/disulfide exchange reactions effectively traps the protein in the mitochondrial intermembrane space.</text>
</comment>
<accession>C1C141</accession>
<evidence type="ECO:0000259" key="11">
    <source>
        <dbReference type="Pfam" id="PF05093"/>
    </source>
</evidence>
<comment type="subunit">
    <text evidence="10">Monomer.</text>
</comment>
<keyword evidence="9 10" id="KW-0496">Mitochondrion</keyword>
<dbReference type="EMBL" id="BT080570">
    <property type="protein sequence ID" value="ACO14994.1"/>
    <property type="molecule type" value="mRNA"/>
</dbReference>
<evidence type="ECO:0000256" key="8">
    <source>
        <dbReference type="ARBA" id="ARBA00023014"/>
    </source>
</evidence>
<feature type="short sequence motif" description="Cx2C motif 1" evidence="10">
    <location>
        <begin position="236"/>
        <end position="239"/>
    </location>
</feature>
<evidence type="ECO:0000256" key="1">
    <source>
        <dbReference type="ARBA" id="ARBA00001966"/>
    </source>
</evidence>
<feature type="short sequence motif" description="Cx2C motif 2" evidence="10">
    <location>
        <begin position="247"/>
        <end position="250"/>
    </location>
</feature>
<dbReference type="InterPro" id="IPR029063">
    <property type="entry name" value="SAM-dependent_MTases_sf"/>
</dbReference>
<keyword evidence="8 10" id="KW-0411">Iron-sulfur</keyword>
<evidence type="ECO:0000256" key="10">
    <source>
        <dbReference type="HAMAP-Rule" id="MF_03115"/>
    </source>
</evidence>
<dbReference type="GO" id="GO:0009055">
    <property type="term" value="F:electron transfer activity"/>
    <property type="evidence" value="ECO:0007669"/>
    <property type="project" value="UniProtKB-UniRule"/>
</dbReference>
<evidence type="ECO:0000256" key="6">
    <source>
        <dbReference type="ARBA" id="ARBA00022723"/>
    </source>
</evidence>
<evidence type="ECO:0000256" key="5">
    <source>
        <dbReference type="ARBA" id="ARBA00022714"/>
    </source>
</evidence>
<dbReference type="PANTHER" id="PTHR13273:SF14">
    <property type="entry name" value="ANAMORSIN"/>
    <property type="match status" value="1"/>
</dbReference>
<feature type="domain" description="Anamorsin C-terminal" evidence="11">
    <location>
        <begin position="230"/>
        <end position="265"/>
    </location>
</feature>
<comment type="cofactor">
    <cofactor evidence="10">
        <name>[2Fe-2S] cluster</name>
        <dbReference type="ChEBI" id="CHEBI:190135"/>
    </cofactor>
</comment>
<keyword evidence="6 10" id="KW-0479">Metal-binding</keyword>
<comment type="subcellular location">
    <subcellularLocation>
        <location evidence="10">Cytoplasm</location>
    </subcellularLocation>
    <subcellularLocation>
        <location evidence="10">Mitochondrion intermembrane space</location>
    </subcellularLocation>
</comment>
<dbReference type="GO" id="GO:0016226">
    <property type="term" value="P:iron-sulfur cluster assembly"/>
    <property type="evidence" value="ECO:0007669"/>
    <property type="project" value="UniProtKB-UniRule"/>
</dbReference>
<dbReference type="GO" id="GO:0051537">
    <property type="term" value="F:2 iron, 2 sulfur cluster binding"/>
    <property type="evidence" value="ECO:0007669"/>
    <property type="project" value="UniProtKB-UniRule"/>
</dbReference>
<feature type="binding site" evidence="10">
    <location>
        <position position="250"/>
    </location>
    <ligand>
        <name>[4Fe-4S] cluster</name>
        <dbReference type="ChEBI" id="CHEBI:49883"/>
    </ligand>
</feature>
<feature type="region of interest" description="Fe-S binding site B" evidence="10">
    <location>
        <begin position="236"/>
        <end position="250"/>
    </location>
</feature>
<dbReference type="PANTHER" id="PTHR13273">
    <property type="entry name" value="ANAMORSIN"/>
    <property type="match status" value="1"/>
</dbReference>
<feature type="binding site" evidence="10">
    <location>
        <position position="201"/>
    </location>
    <ligand>
        <name>[2Fe-2S] cluster</name>
        <dbReference type="ChEBI" id="CHEBI:190135"/>
    </ligand>
</feature>
<sequence length="275" mass="30393">MEALNRGTLEDYDLQLGDKVLLLWDKMPDETGSFDAFINKVYDKVHKGNGLVFSEQFFAFDPEEMKPLSFNVVISGIFSPRGNKFDFKTLSQIGEIAKPGCRLYVTQTEDPKFESALKLCGISQVAKIPLPNDLYFYSCKFPVFEVGSFTQTSKSSSDKPSGLSAWSLPDDDLNDMETIDSEDLLNLEDFEKPEASDLRVCGTTGKRKACKDCSCGLKEELDAGQEPSKKDVNSSCGSCYLGDAFRCASCPYLGMPAFKPGEKVGLSDMELKADK</sequence>
<keyword evidence="5 10" id="KW-0001">2Fe-2S</keyword>
<protein>
    <recommendedName>
        <fullName evidence="10">Anamorsin homolog</fullName>
    </recommendedName>
    <alternativeName>
        <fullName evidence="10">Fe-S cluster assembly protein DRE2 homolog</fullName>
    </alternativeName>
</protein>
<comment type="function">
    <text evidence="10">Component of the cytosolic iron-sulfur (Fe-S) protein assembly (CIA) machinery. Required for the maturation of extramitochondrial Fe-S proteins. Part of an electron transfer chain functioning in an early step of cytosolic Fe-S biogenesis, facilitating the de novo assembly of a [4Fe-4S] cluster on the cytosolic Fe-S scaffold complex. Electrons are transferred from NADPH via a FAD- and FMN-containing diflavin oxidoreductase. Together with the diflavin oxidoreductase, also required for the assembly of the diferric tyrosyl radical cofactor of ribonucleotide reductase (RNR), probably by providing electrons for reduction during radical cofactor maturation in the catalytic small subunit.</text>
</comment>
<comment type="domain">
    <text evidence="10">The N-terminal domain has structural similarity with S-adenosyl-L-methionine-dependent methyltransferases, but does not bind S-adenosyl-L-methionine. It is required for correct assembly of the 2 Fe-S clusters.</text>
</comment>
<comment type="domain">
    <text evidence="10">The C-terminal domain binds 2 Fe-S clusters but is otherwise mostly in an intrinsically disordered conformation.</text>
</comment>
<dbReference type="Pfam" id="PF05093">
    <property type="entry name" value="CIAPIN1"/>
    <property type="match status" value="1"/>
</dbReference>
<feature type="binding site" evidence="10">
    <location>
        <position position="239"/>
    </location>
    <ligand>
        <name>[4Fe-4S] cluster</name>
        <dbReference type="ChEBI" id="CHEBI:49883"/>
    </ligand>
</feature>
<organism evidence="13">
    <name type="scientific">Caligus clemensi</name>
    <name type="common">Sea louse</name>
    <dbReference type="NCBI Taxonomy" id="344056"/>
    <lineage>
        <taxon>Eukaryota</taxon>
        <taxon>Metazoa</taxon>
        <taxon>Ecdysozoa</taxon>
        <taxon>Arthropoda</taxon>
        <taxon>Crustacea</taxon>
        <taxon>Multicrustacea</taxon>
        <taxon>Hexanauplia</taxon>
        <taxon>Copepoda</taxon>
        <taxon>Siphonostomatoida</taxon>
        <taxon>Caligidae</taxon>
        <taxon>Caligus</taxon>
    </lineage>
</organism>
<comment type="caution">
    <text evidence="10">Lacks conserved residue(s) required for the propagation of feature annotation.</text>
</comment>
<dbReference type="Gene3D" id="3.40.50.150">
    <property type="entry name" value="Vaccinia Virus protein VP39"/>
    <property type="match status" value="1"/>
</dbReference>
<evidence type="ECO:0000256" key="7">
    <source>
        <dbReference type="ARBA" id="ARBA00023004"/>
    </source>
</evidence>
<feature type="domain" description="Anamorsin N-terminal" evidence="12">
    <location>
        <begin position="17"/>
        <end position="125"/>
    </location>
</feature>
<dbReference type="InterPro" id="IPR046408">
    <property type="entry name" value="CIAPIN1"/>
</dbReference>
<evidence type="ECO:0000256" key="9">
    <source>
        <dbReference type="ARBA" id="ARBA00023128"/>
    </source>
</evidence>